<dbReference type="Proteomes" id="UP000275267">
    <property type="component" value="Unassembled WGS sequence"/>
</dbReference>
<proteinExistence type="predicted"/>
<protein>
    <submittedName>
        <fullName evidence="2">Uncharacterized protein</fullName>
    </submittedName>
</protein>
<reference evidence="3" key="1">
    <citation type="journal article" date="2019" name="Nat. Commun.">
        <title>The genome of broomcorn millet.</title>
        <authorList>
            <person name="Zou C."/>
            <person name="Miki D."/>
            <person name="Li D."/>
            <person name="Tang Q."/>
            <person name="Xiao L."/>
            <person name="Rajput S."/>
            <person name="Deng P."/>
            <person name="Jia W."/>
            <person name="Huang R."/>
            <person name="Zhang M."/>
            <person name="Sun Y."/>
            <person name="Hu J."/>
            <person name="Fu X."/>
            <person name="Schnable P.S."/>
            <person name="Li F."/>
            <person name="Zhang H."/>
            <person name="Feng B."/>
            <person name="Zhu X."/>
            <person name="Liu R."/>
            <person name="Schnable J.C."/>
            <person name="Zhu J.-K."/>
            <person name="Zhang H."/>
        </authorList>
    </citation>
    <scope>NUCLEOTIDE SEQUENCE [LARGE SCALE GENOMIC DNA]</scope>
</reference>
<gene>
    <name evidence="2" type="ORF">C2845_PM09G09330</name>
</gene>
<evidence type="ECO:0000313" key="2">
    <source>
        <dbReference type="EMBL" id="RLN11496.1"/>
    </source>
</evidence>
<comment type="caution">
    <text evidence="2">The sequence shown here is derived from an EMBL/GenBank/DDBJ whole genome shotgun (WGS) entry which is preliminary data.</text>
</comment>
<evidence type="ECO:0000256" key="1">
    <source>
        <dbReference type="SAM" id="MobiDB-lite"/>
    </source>
</evidence>
<accession>A0A3L6RWZ2</accession>
<dbReference type="PANTHER" id="PTHR33085:SF40">
    <property type="entry name" value="OS06G0189600 PROTEIN"/>
    <property type="match status" value="1"/>
</dbReference>
<dbReference type="AlphaFoldDB" id="A0A3L6RWZ2"/>
<dbReference type="OrthoDB" id="672186at2759"/>
<sequence length="250" mass="27484">MDLKRYKLFNGIPSLPLNSNTSESEEPQETTLPAGNPKNGMRKIRLRAPGFNLRSSAMGFDWYMDCFPLAGGNLLCTDQSGRASLFNADTRWVESMPYLHKPKFSPVSIFVPWADGNVGGGSIFIMEGCPDQEQESAKPLSSQFEAFMYHRPSLTSFNKSWQHQLLPPPPFICNPKYYVDNSTQPMITSYAVVGGGSQVCISVDDAGTYCLDTVTHTWTRVGDWTLPFVGKVIGHGLALAGSALQGFSVL</sequence>
<dbReference type="Pfam" id="PF07893">
    <property type="entry name" value="DUF1668"/>
    <property type="match status" value="1"/>
</dbReference>
<feature type="region of interest" description="Disordered" evidence="1">
    <location>
        <begin position="17"/>
        <end position="39"/>
    </location>
</feature>
<keyword evidence="3" id="KW-1185">Reference proteome</keyword>
<name>A0A3L6RWZ2_PANMI</name>
<dbReference type="PANTHER" id="PTHR33085">
    <property type="entry name" value="OS12G0113100 PROTEIN-RELATED"/>
    <property type="match status" value="1"/>
</dbReference>
<dbReference type="EMBL" id="PQIB02000006">
    <property type="protein sequence ID" value="RLN11496.1"/>
    <property type="molecule type" value="Genomic_DNA"/>
</dbReference>
<dbReference type="InterPro" id="IPR012871">
    <property type="entry name" value="DUF1668_ORYSA"/>
</dbReference>
<evidence type="ECO:0000313" key="3">
    <source>
        <dbReference type="Proteomes" id="UP000275267"/>
    </source>
</evidence>
<organism evidence="2 3">
    <name type="scientific">Panicum miliaceum</name>
    <name type="common">Proso millet</name>
    <name type="synonym">Broomcorn millet</name>
    <dbReference type="NCBI Taxonomy" id="4540"/>
    <lineage>
        <taxon>Eukaryota</taxon>
        <taxon>Viridiplantae</taxon>
        <taxon>Streptophyta</taxon>
        <taxon>Embryophyta</taxon>
        <taxon>Tracheophyta</taxon>
        <taxon>Spermatophyta</taxon>
        <taxon>Magnoliopsida</taxon>
        <taxon>Liliopsida</taxon>
        <taxon>Poales</taxon>
        <taxon>Poaceae</taxon>
        <taxon>PACMAD clade</taxon>
        <taxon>Panicoideae</taxon>
        <taxon>Panicodae</taxon>
        <taxon>Paniceae</taxon>
        <taxon>Panicinae</taxon>
        <taxon>Panicum</taxon>
        <taxon>Panicum sect. Panicum</taxon>
    </lineage>
</organism>